<evidence type="ECO:0008006" key="5">
    <source>
        <dbReference type="Google" id="ProtNLM"/>
    </source>
</evidence>
<feature type="transmembrane region" description="Helical" evidence="2">
    <location>
        <begin position="605"/>
        <end position="621"/>
    </location>
</feature>
<dbReference type="Proteomes" id="UP001151760">
    <property type="component" value="Unassembled WGS sequence"/>
</dbReference>
<sequence length="1118" mass="123427">MLPPDLQPRSFRPYISPSISAPTFTNNYSPTSNPNPNGTSTTNRRSVKTSRFAPSSFIHNARVSIALVPCAAFLLDLGGGPVIVALTLGLMVAYILDSLSFKSGSFFAVWFSILSAQIVFFFSSNLFTVFGSVYLGLIACFVCALANFLIGVWASLQFKWIQIEYPTIVLALERLLFACIPFIGSVVFSWATVSAVGMVNAAYYHMVFNCVFYWLYSVPRVSSFKLKQEVSYHGGEVPDDNLILGQLESCLHTLNLLFFPLMFHVASHYSIMFSSASAICDLFLLFFVPFLFQLYASTRGALWWVSKNENVLRSIRVSNGAVALVVVVICLEVRVVFHSFARYIQVPFPLNYLLVTATMLGGAAGVGAYEMGMIADAASSLAFTGLAVFVSAAGAIVVGFPLLFIPLPAVAGFYLARFFTKKSLSAYFAFVVLGSLMVTWFVLHNFWDLNIWLAGMSLKSFCKLIVADVILAMAVPGVALLPQKLHYLTEAGLIGHAVLLCYIENRFYTYSGIYYYSFDDEVMYPSYMVVLTTFVGLALVRRLSADHRIGPKAVWVLTCLYSSKLIMLFMTSKAALPASAILLLAVSPPLLLYKDRSRTASKMKPWQGYAHAAVFALSVWFCRETIFEALQWWNGRSPSGGLLLGFCILLTGLACVPIVALHFSHVMSAKRSLVLVIATGLLFIVMQPPLPSSWTYHSELIRAARQSTDDISIYGFITSKPTWPSWLLISAILLSLAAVTSIIPIKYIVELRMIFSIAMGIALGVFISAEYFLQATVLHILIVTTMVCASVFVVFTHLPSASSTKLLPWVFALLVALFPVTYLLEGQVRMKTVLAESGVGDLGEEDSKLTALLAVEGARTSLLGLYAAIFMLIALEIKFELASLMREKVNERGGLRHSQSGQSGNSNATIPPKMRFMQQRRVSTVPAFTIKRMAAEGAWMPAVGNVATIMCFAICLILNVNLTGGSNRAIFFLAPILLLLNQDSDFVAGFGDKQRYFPVTIVISGYLVLTSLYSIWEEIWQGNVGWGMQIGGPDWFFAVKNLALLILSFPSHIMFNQFVWSYKKRNDSMPLLTIPLNLPPSIIADVVKIRILGLLGIMYSVAQYLISRQQYMSGLKYI</sequence>
<name>A0ABQ5H8G5_9ASTR</name>
<protein>
    <recommendedName>
        <fullName evidence="5">No exine formation 1</fullName>
    </recommendedName>
</protein>
<dbReference type="EMBL" id="BQNB010019329">
    <property type="protein sequence ID" value="GJT84153.1"/>
    <property type="molecule type" value="Genomic_DNA"/>
</dbReference>
<proteinExistence type="predicted"/>
<comment type="caution">
    <text evidence="3">The sequence shown here is derived from an EMBL/GenBank/DDBJ whole genome shotgun (WGS) entry which is preliminary data.</text>
</comment>
<feature type="transmembrane region" description="Helical" evidence="2">
    <location>
        <begin position="726"/>
        <end position="747"/>
    </location>
</feature>
<evidence type="ECO:0000313" key="3">
    <source>
        <dbReference type="EMBL" id="GJT84153.1"/>
    </source>
</evidence>
<feature type="transmembrane region" description="Helical" evidence="2">
    <location>
        <begin position="463"/>
        <end position="481"/>
    </location>
</feature>
<feature type="transmembrane region" description="Helical" evidence="2">
    <location>
        <begin position="576"/>
        <end position="593"/>
    </location>
</feature>
<dbReference type="PANTHER" id="PTHR35313">
    <property type="entry name" value="NO EXINE FORMATION 1"/>
    <property type="match status" value="1"/>
</dbReference>
<dbReference type="PANTHER" id="PTHR35313:SF1">
    <property type="entry name" value="NO EXINE FORMATION 1"/>
    <property type="match status" value="1"/>
</dbReference>
<feature type="transmembrane region" description="Helical" evidence="2">
    <location>
        <begin position="381"/>
        <end position="404"/>
    </location>
</feature>
<feature type="transmembrane region" description="Helical" evidence="2">
    <location>
        <begin position="641"/>
        <end position="661"/>
    </location>
</feature>
<feature type="transmembrane region" description="Helical" evidence="2">
    <location>
        <begin position="202"/>
        <end position="218"/>
    </location>
</feature>
<feature type="transmembrane region" description="Helical" evidence="2">
    <location>
        <begin position="133"/>
        <end position="154"/>
    </location>
</feature>
<keyword evidence="2" id="KW-0812">Transmembrane</keyword>
<feature type="transmembrane region" description="Helical" evidence="2">
    <location>
        <begin position="175"/>
        <end position="196"/>
    </location>
</feature>
<feature type="transmembrane region" description="Helical" evidence="2">
    <location>
        <begin position="1089"/>
        <end position="1106"/>
    </location>
</feature>
<feature type="transmembrane region" description="Helical" evidence="2">
    <location>
        <begin position="806"/>
        <end position="824"/>
    </location>
</feature>
<evidence type="ECO:0000256" key="1">
    <source>
        <dbReference type="SAM" id="MobiDB-lite"/>
    </source>
</evidence>
<feature type="transmembrane region" description="Helical" evidence="2">
    <location>
        <begin position="65"/>
        <end position="95"/>
    </location>
</feature>
<keyword evidence="4" id="KW-1185">Reference proteome</keyword>
<keyword evidence="2" id="KW-1133">Transmembrane helix</keyword>
<feature type="transmembrane region" description="Helical" evidence="2">
    <location>
        <begin position="552"/>
        <end position="570"/>
    </location>
</feature>
<reference evidence="3" key="1">
    <citation type="journal article" date="2022" name="Int. J. Mol. Sci.">
        <title>Draft Genome of Tanacetum Coccineum: Genomic Comparison of Closely Related Tanacetum-Family Plants.</title>
        <authorList>
            <person name="Yamashiro T."/>
            <person name="Shiraishi A."/>
            <person name="Nakayama K."/>
            <person name="Satake H."/>
        </authorList>
    </citation>
    <scope>NUCLEOTIDE SEQUENCE</scope>
</reference>
<feature type="transmembrane region" description="Helical" evidence="2">
    <location>
        <begin position="315"/>
        <end position="337"/>
    </location>
</feature>
<feature type="compositionally biased region" description="Low complexity" evidence="1">
    <location>
        <begin position="22"/>
        <end position="43"/>
    </location>
</feature>
<accession>A0ABQ5H8G5</accession>
<feature type="transmembrane region" description="Helical" evidence="2">
    <location>
        <begin position="424"/>
        <end position="443"/>
    </location>
</feature>
<feature type="transmembrane region" description="Helical" evidence="2">
    <location>
        <begin position="938"/>
        <end position="960"/>
    </location>
</feature>
<feature type="transmembrane region" description="Helical" evidence="2">
    <location>
        <begin position="107"/>
        <end position="127"/>
    </location>
</feature>
<feature type="transmembrane region" description="Helical" evidence="2">
    <location>
        <begin position="493"/>
        <end position="516"/>
    </location>
</feature>
<reference evidence="3" key="2">
    <citation type="submission" date="2022-01" db="EMBL/GenBank/DDBJ databases">
        <authorList>
            <person name="Yamashiro T."/>
            <person name="Shiraishi A."/>
            <person name="Satake H."/>
            <person name="Nakayama K."/>
        </authorList>
    </citation>
    <scope>NUCLEOTIDE SEQUENCE</scope>
</reference>
<feature type="transmembrane region" description="Helical" evidence="2">
    <location>
        <begin position="673"/>
        <end position="690"/>
    </location>
</feature>
<feature type="transmembrane region" description="Helical" evidence="2">
    <location>
        <begin position="754"/>
        <end position="773"/>
    </location>
</feature>
<feature type="region of interest" description="Disordered" evidence="1">
    <location>
        <begin position="1"/>
        <end position="46"/>
    </location>
</feature>
<evidence type="ECO:0000313" key="4">
    <source>
        <dbReference type="Proteomes" id="UP001151760"/>
    </source>
</evidence>
<feature type="transmembrane region" description="Helical" evidence="2">
    <location>
        <begin position="1035"/>
        <end position="1055"/>
    </location>
</feature>
<feature type="transmembrane region" description="Helical" evidence="2">
    <location>
        <begin position="522"/>
        <end position="540"/>
    </location>
</feature>
<feature type="transmembrane region" description="Helical" evidence="2">
    <location>
        <begin position="862"/>
        <end position="879"/>
    </location>
</feature>
<evidence type="ECO:0000256" key="2">
    <source>
        <dbReference type="SAM" id="Phobius"/>
    </source>
</evidence>
<gene>
    <name evidence="3" type="ORF">Tco_1058495</name>
</gene>
<feature type="transmembrane region" description="Helical" evidence="2">
    <location>
        <begin position="779"/>
        <end position="799"/>
    </location>
</feature>
<feature type="transmembrane region" description="Helical" evidence="2">
    <location>
        <begin position="349"/>
        <end position="369"/>
    </location>
</feature>
<organism evidence="3 4">
    <name type="scientific">Tanacetum coccineum</name>
    <dbReference type="NCBI Taxonomy" id="301880"/>
    <lineage>
        <taxon>Eukaryota</taxon>
        <taxon>Viridiplantae</taxon>
        <taxon>Streptophyta</taxon>
        <taxon>Embryophyta</taxon>
        <taxon>Tracheophyta</taxon>
        <taxon>Spermatophyta</taxon>
        <taxon>Magnoliopsida</taxon>
        <taxon>eudicotyledons</taxon>
        <taxon>Gunneridae</taxon>
        <taxon>Pentapetalae</taxon>
        <taxon>asterids</taxon>
        <taxon>campanulids</taxon>
        <taxon>Asterales</taxon>
        <taxon>Asteraceae</taxon>
        <taxon>Asteroideae</taxon>
        <taxon>Anthemideae</taxon>
        <taxon>Anthemidinae</taxon>
        <taxon>Tanacetum</taxon>
    </lineage>
</organism>
<feature type="transmembrane region" description="Helical" evidence="2">
    <location>
        <begin position="996"/>
        <end position="1015"/>
    </location>
</feature>
<feature type="transmembrane region" description="Helical" evidence="2">
    <location>
        <begin position="271"/>
        <end position="295"/>
    </location>
</feature>
<keyword evidence="2" id="KW-0472">Membrane</keyword>